<protein>
    <submittedName>
        <fullName evidence="2">NGG1p interacting factor NIF3</fullName>
    </submittedName>
</protein>
<dbReference type="InterPro" id="IPR036069">
    <property type="entry name" value="DUF34/NIF3_sf"/>
</dbReference>
<gene>
    <name evidence="2" type="ORF">COV49_03165</name>
</gene>
<evidence type="ECO:0000256" key="1">
    <source>
        <dbReference type="SAM" id="Coils"/>
    </source>
</evidence>
<evidence type="ECO:0000313" key="2">
    <source>
        <dbReference type="EMBL" id="PIR13154.1"/>
    </source>
</evidence>
<reference evidence="2 3" key="1">
    <citation type="submission" date="2017-09" db="EMBL/GenBank/DDBJ databases">
        <title>Depth-based differentiation of microbial function through sediment-hosted aquifers and enrichment of novel symbionts in the deep terrestrial subsurface.</title>
        <authorList>
            <person name="Probst A.J."/>
            <person name="Ladd B."/>
            <person name="Jarett J.K."/>
            <person name="Geller-Mcgrath D.E."/>
            <person name="Sieber C.M."/>
            <person name="Emerson J.B."/>
            <person name="Anantharaman K."/>
            <person name="Thomas B.C."/>
            <person name="Malmstrom R."/>
            <person name="Stieglmeier M."/>
            <person name="Klingl A."/>
            <person name="Woyke T."/>
            <person name="Ryan C.M."/>
            <person name="Banfield J.F."/>
        </authorList>
    </citation>
    <scope>NUCLEOTIDE SEQUENCE [LARGE SCALE GENOMIC DNA]</scope>
    <source>
        <strain evidence="2">CG11_big_fil_rev_8_21_14_0_20_39_10</strain>
    </source>
</reference>
<evidence type="ECO:0000313" key="3">
    <source>
        <dbReference type="Proteomes" id="UP000230869"/>
    </source>
</evidence>
<dbReference type="AlphaFoldDB" id="A0A2M6K8H4"/>
<keyword evidence="1" id="KW-0175">Coiled coil</keyword>
<name>A0A2M6K8H4_9BACT</name>
<feature type="coiled-coil region" evidence="1">
    <location>
        <begin position="22"/>
        <end position="49"/>
    </location>
</feature>
<accession>A0A2M6K8H4</accession>
<comment type="caution">
    <text evidence="2">The sequence shown here is derived from an EMBL/GenBank/DDBJ whole genome shotgun (WGS) entry which is preliminary data.</text>
</comment>
<dbReference type="EMBL" id="PCWW01000054">
    <property type="protein sequence ID" value="PIR13154.1"/>
    <property type="molecule type" value="Genomic_DNA"/>
</dbReference>
<sequence>MTTQQIYDLAVKLGMKADLRGQQKVKKYLERTKKQYEKLDKEKKAEFDKEKLTNPYSDTRILNLTGKKEVKKILTGIDIGGEELLLADKMGDIDLVIAHHPSGVALADLHSVMDLQAEVLADYGVPINIAESVIRPRISEVGRGVSSVNHNRSVDMAQALKLNFMCAHTPCDNLGASYLKKLLAKTKPEFVEDILQALKQVPEFKEAVERKAGPKLFVGNPEGRCGKVVITEFTGGTSGSKDIYEKMSQYGIGTIIGMHMSEEHKKEAEKHHINVVIAGHIASDSLGMNLFLDELEKRKIEIAPISGLIRIKRFKK</sequence>
<proteinExistence type="predicted"/>
<dbReference type="SUPFAM" id="SSF102705">
    <property type="entry name" value="NIF3 (NGG1p interacting factor 3)-like"/>
    <property type="match status" value="1"/>
</dbReference>
<dbReference type="Proteomes" id="UP000230869">
    <property type="component" value="Unassembled WGS sequence"/>
</dbReference>
<organism evidence="2 3">
    <name type="scientific">Candidatus Falkowbacteria bacterium CG11_big_fil_rev_8_21_14_0_20_39_10</name>
    <dbReference type="NCBI Taxonomy" id="1974570"/>
    <lineage>
        <taxon>Bacteria</taxon>
        <taxon>Candidatus Falkowiibacteriota</taxon>
    </lineage>
</organism>